<dbReference type="FunFam" id="3.40.50.720:FF:000084">
    <property type="entry name" value="Short-chain dehydrogenase reductase"/>
    <property type="match status" value="1"/>
</dbReference>
<dbReference type="AlphaFoldDB" id="A0AAN2CBP8"/>
<dbReference type="PROSITE" id="PS00061">
    <property type="entry name" value="ADH_SHORT"/>
    <property type="match status" value="1"/>
</dbReference>
<dbReference type="PANTHER" id="PTHR43943:SF2">
    <property type="entry name" value="DEHYDROGENASE_REDUCTASE 4"/>
    <property type="match status" value="1"/>
</dbReference>
<sequence length="261" mass="27068">MRGMSDDLFDLAGKVAIVTGSSRGIGRAIATRYAQRGARVVISSRDAASCETVAQELRGAGGDAVAIAAHVGKRVQLEALVAQTVAHFGGIDILVANAAVNPYYGPLAGITDDAWDRIMNSNVRSTLWLANLAFPRMAERGGGAALFLSSIAGLSGTNVIGAYAVSKTALIGLARSLAVEWGPHGIRVNCIAPGIVKTDFARALWDNPEIAEPTIRRTALRRLADPDDIAGAAIYLAARAGAFVTGQTIVIDGGVTIDTGM</sequence>
<dbReference type="Proteomes" id="UP001317532">
    <property type="component" value="Chromosome"/>
</dbReference>
<dbReference type="KEGG" id="vab:WPS_33580"/>
<dbReference type="PRINTS" id="PR00080">
    <property type="entry name" value="SDRFAMILY"/>
</dbReference>
<evidence type="ECO:0000259" key="3">
    <source>
        <dbReference type="SMART" id="SM00822"/>
    </source>
</evidence>
<dbReference type="Pfam" id="PF13561">
    <property type="entry name" value="adh_short_C2"/>
    <property type="match status" value="1"/>
</dbReference>
<accession>A0AAN2CBP8</accession>
<evidence type="ECO:0000256" key="2">
    <source>
        <dbReference type="ARBA" id="ARBA00023002"/>
    </source>
</evidence>
<evidence type="ECO:0000256" key="1">
    <source>
        <dbReference type="ARBA" id="ARBA00006484"/>
    </source>
</evidence>
<dbReference type="InterPro" id="IPR020904">
    <property type="entry name" value="Sc_DH/Rdtase_CS"/>
</dbReference>
<dbReference type="EMBL" id="AP025523">
    <property type="protein sequence ID" value="BDE08082.1"/>
    <property type="molecule type" value="Genomic_DNA"/>
</dbReference>
<dbReference type="Gene3D" id="3.40.50.720">
    <property type="entry name" value="NAD(P)-binding Rossmann-like Domain"/>
    <property type="match status" value="1"/>
</dbReference>
<dbReference type="GO" id="GO:0016491">
    <property type="term" value="F:oxidoreductase activity"/>
    <property type="evidence" value="ECO:0007669"/>
    <property type="project" value="UniProtKB-KW"/>
</dbReference>
<dbReference type="SMART" id="SM00822">
    <property type="entry name" value="PKS_KR"/>
    <property type="match status" value="1"/>
</dbReference>
<comment type="similarity">
    <text evidence="1">Belongs to the short-chain dehydrogenases/reductases (SDR) family.</text>
</comment>
<dbReference type="InterPro" id="IPR057326">
    <property type="entry name" value="KR_dom"/>
</dbReference>
<organism evidence="4 5">
    <name type="scientific">Vulcanimicrobium alpinum</name>
    <dbReference type="NCBI Taxonomy" id="3016050"/>
    <lineage>
        <taxon>Bacteria</taxon>
        <taxon>Bacillati</taxon>
        <taxon>Vulcanimicrobiota</taxon>
        <taxon>Vulcanimicrobiia</taxon>
        <taxon>Vulcanimicrobiales</taxon>
        <taxon>Vulcanimicrobiaceae</taxon>
        <taxon>Vulcanimicrobium</taxon>
    </lineage>
</organism>
<keyword evidence="2" id="KW-0560">Oxidoreductase</keyword>
<evidence type="ECO:0000313" key="5">
    <source>
        <dbReference type="Proteomes" id="UP001317532"/>
    </source>
</evidence>
<dbReference type="PANTHER" id="PTHR43943">
    <property type="entry name" value="DEHYDROGENASE/REDUCTASE (SDR FAMILY) MEMBER 4"/>
    <property type="match status" value="1"/>
</dbReference>
<dbReference type="NCBIfam" id="NF005559">
    <property type="entry name" value="PRK07231.1"/>
    <property type="match status" value="1"/>
</dbReference>
<gene>
    <name evidence="4" type="ORF">WPS_33580</name>
</gene>
<reference evidence="4 5" key="1">
    <citation type="journal article" date="2022" name="ISME Commun">
        <title>Vulcanimicrobium alpinus gen. nov. sp. nov., the first cultivated representative of the candidate phylum 'Eremiobacterota', is a metabolically versatile aerobic anoxygenic phototroph.</title>
        <authorList>
            <person name="Yabe S."/>
            <person name="Muto K."/>
            <person name="Abe K."/>
            <person name="Yokota A."/>
            <person name="Staudigel H."/>
            <person name="Tebo B.M."/>
        </authorList>
    </citation>
    <scope>NUCLEOTIDE SEQUENCE [LARGE SCALE GENOMIC DNA]</scope>
    <source>
        <strain evidence="4 5">WC8-2</strain>
    </source>
</reference>
<dbReference type="InterPro" id="IPR036291">
    <property type="entry name" value="NAD(P)-bd_dom_sf"/>
</dbReference>
<proteinExistence type="inferred from homology"/>
<keyword evidence="5" id="KW-1185">Reference proteome</keyword>
<feature type="domain" description="Ketoreductase" evidence="3">
    <location>
        <begin position="14"/>
        <end position="194"/>
    </location>
</feature>
<dbReference type="SUPFAM" id="SSF51735">
    <property type="entry name" value="NAD(P)-binding Rossmann-fold domains"/>
    <property type="match status" value="1"/>
</dbReference>
<dbReference type="InterPro" id="IPR002347">
    <property type="entry name" value="SDR_fam"/>
</dbReference>
<name>A0AAN2CBP8_UNVUL</name>
<protein>
    <submittedName>
        <fullName evidence="4">Dehydrogenase</fullName>
    </submittedName>
</protein>
<dbReference type="PRINTS" id="PR00081">
    <property type="entry name" value="GDHRDH"/>
</dbReference>
<evidence type="ECO:0000313" key="4">
    <source>
        <dbReference type="EMBL" id="BDE08082.1"/>
    </source>
</evidence>